<sequence>MVQNQGYAAYANNKILTASPAELVLMLYEAAIKFTNIAISAVEITEEHPSKDIEKAHENILKVEKIIEELQLSLDKKYPVAQDFDNVYQYIQQRLIDANISKDKEVLEEILKHLRKMRDTWKEVMKRALAGK</sequence>
<dbReference type="EMBL" id="FNPG01000006">
    <property type="protein sequence ID" value="SDY02118.1"/>
    <property type="molecule type" value="Genomic_DNA"/>
</dbReference>
<dbReference type="GO" id="GO:0071973">
    <property type="term" value="P:bacterial-type flagellum-dependent cell motility"/>
    <property type="evidence" value="ECO:0007669"/>
    <property type="project" value="TreeGrafter"/>
</dbReference>
<dbReference type="AlphaFoldDB" id="A0A1H3GHK0"/>
<keyword evidence="8" id="KW-1185">Reference proteome</keyword>
<dbReference type="PANTHER" id="PTHR34773:SF1">
    <property type="entry name" value="FLAGELLAR SECRETION CHAPERONE FLIS"/>
    <property type="match status" value="1"/>
</dbReference>
<protein>
    <recommendedName>
        <fullName evidence="6">Flagellar secretion chaperone FliS</fullName>
    </recommendedName>
</protein>
<dbReference type="InterPro" id="IPR036584">
    <property type="entry name" value="FliS_sf"/>
</dbReference>
<evidence type="ECO:0000256" key="3">
    <source>
        <dbReference type="ARBA" id="ARBA00022490"/>
    </source>
</evidence>
<proteinExistence type="inferred from homology"/>
<evidence type="ECO:0000313" key="8">
    <source>
        <dbReference type="Proteomes" id="UP000183918"/>
    </source>
</evidence>
<reference evidence="7 8" key="1">
    <citation type="submission" date="2016-10" db="EMBL/GenBank/DDBJ databases">
        <authorList>
            <person name="de Groot N.N."/>
        </authorList>
    </citation>
    <scope>NUCLEOTIDE SEQUENCE [LARGE SCALE GENOMIC DNA]</scope>
    <source>
        <strain evidence="7 8">DSM 14045</strain>
    </source>
</reference>
<dbReference type="RefSeq" id="WP_074715982.1">
    <property type="nucleotide sequence ID" value="NZ_FNPG01000006.1"/>
</dbReference>
<dbReference type="Gene3D" id="1.20.120.340">
    <property type="entry name" value="Flagellar protein FliS"/>
    <property type="match status" value="1"/>
</dbReference>
<comment type="similarity">
    <text evidence="2 6">Belongs to the FliS family.</text>
</comment>
<evidence type="ECO:0000256" key="2">
    <source>
        <dbReference type="ARBA" id="ARBA00008787"/>
    </source>
</evidence>
<evidence type="ECO:0000256" key="6">
    <source>
        <dbReference type="PIRNR" id="PIRNR039090"/>
    </source>
</evidence>
<keyword evidence="7" id="KW-0969">Cilium</keyword>
<dbReference type="Proteomes" id="UP000183918">
    <property type="component" value="Unassembled WGS sequence"/>
</dbReference>
<dbReference type="GO" id="GO:0044780">
    <property type="term" value="P:bacterial-type flagellum assembly"/>
    <property type="evidence" value="ECO:0007669"/>
    <property type="project" value="InterPro"/>
</dbReference>
<keyword evidence="7" id="KW-0282">Flagellum</keyword>
<dbReference type="Pfam" id="PF02561">
    <property type="entry name" value="FliS"/>
    <property type="match status" value="1"/>
</dbReference>
<dbReference type="PANTHER" id="PTHR34773">
    <property type="entry name" value="FLAGELLAR SECRETION CHAPERONE FLIS"/>
    <property type="match status" value="1"/>
</dbReference>
<dbReference type="STRING" id="1122142.SAMN02910414_00562"/>
<dbReference type="NCBIfam" id="TIGR00208">
    <property type="entry name" value="fliS"/>
    <property type="match status" value="1"/>
</dbReference>
<name>A0A1H3GHK0_9FIRM</name>
<evidence type="ECO:0000256" key="5">
    <source>
        <dbReference type="ARBA" id="ARBA00023186"/>
    </source>
</evidence>
<evidence type="ECO:0000313" key="7">
    <source>
        <dbReference type="EMBL" id="SDY02118.1"/>
    </source>
</evidence>
<gene>
    <name evidence="7" type="ORF">SAMN02910414_00562</name>
</gene>
<keyword evidence="5" id="KW-0143">Chaperone</keyword>
<keyword evidence="4 6" id="KW-1005">Bacterial flagellum biogenesis</keyword>
<evidence type="ECO:0000256" key="1">
    <source>
        <dbReference type="ARBA" id="ARBA00004514"/>
    </source>
</evidence>
<comment type="subcellular location">
    <subcellularLocation>
        <location evidence="1 6">Cytoplasm</location>
        <location evidence="1 6">Cytosol</location>
    </subcellularLocation>
</comment>
<dbReference type="GO" id="GO:0005829">
    <property type="term" value="C:cytosol"/>
    <property type="evidence" value="ECO:0007669"/>
    <property type="project" value="UniProtKB-SubCell"/>
</dbReference>
<evidence type="ECO:0000256" key="4">
    <source>
        <dbReference type="ARBA" id="ARBA00022795"/>
    </source>
</evidence>
<accession>A0A1H3GHK0</accession>
<organism evidence="7 8">
    <name type="scientific">Lachnobacterium bovis DSM 14045</name>
    <dbReference type="NCBI Taxonomy" id="1122142"/>
    <lineage>
        <taxon>Bacteria</taxon>
        <taxon>Bacillati</taxon>
        <taxon>Bacillota</taxon>
        <taxon>Clostridia</taxon>
        <taxon>Lachnospirales</taxon>
        <taxon>Lachnospiraceae</taxon>
        <taxon>Lachnobacterium</taxon>
    </lineage>
</organism>
<dbReference type="InterPro" id="IPR003713">
    <property type="entry name" value="FliS"/>
</dbReference>
<dbReference type="CDD" id="cd16098">
    <property type="entry name" value="FliS"/>
    <property type="match status" value="1"/>
</dbReference>
<keyword evidence="7" id="KW-0966">Cell projection</keyword>
<keyword evidence="3 6" id="KW-0963">Cytoplasm</keyword>
<dbReference type="PIRSF" id="PIRSF039090">
    <property type="entry name" value="Flis"/>
    <property type="match status" value="1"/>
</dbReference>
<dbReference type="SUPFAM" id="SSF101116">
    <property type="entry name" value="Flagellar export chaperone FliS"/>
    <property type="match status" value="1"/>
</dbReference>
<dbReference type="OrthoDB" id="1524959at2"/>